<dbReference type="SUPFAM" id="SSF53098">
    <property type="entry name" value="Ribonuclease H-like"/>
    <property type="match status" value="1"/>
</dbReference>
<dbReference type="GO" id="GO:0003676">
    <property type="term" value="F:nucleic acid binding"/>
    <property type="evidence" value="ECO:0007669"/>
    <property type="project" value="InterPro"/>
</dbReference>
<dbReference type="Proteomes" id="UP001314205">
    <property type="component" value="Unassembled WGS sequence"/>
</dbReference>
<dbReference type="InterPro" id="IPR012337">
    <property type="entry name" value="RNaseH-like_sf"/>
</dbReference>
<dbReference type="AlphaFoldDB" id="A0AAV1L613"/>
<dbReference type="InterPro" id="IPR040676">
    <property type="entry name" value="DUF5641"/>
</dbReference>
<evidence type="ECO:0000313" key="3">
    <source>
        <dbReference type="Proteomes" id="UP001314205"/>
    </source>
</evidence>
<dbReference type="PROSITE" id="PS50994">
    <property type="entry name" value="INTEGRASE"/>
    <property type="match status" value="1"/>
</dbReference>
<evidence type="ECO:0000259" key="1">
    <source>
        <dbReference type="PROSITE" id="PS50994"/>
    </source>
</evidence>
<dbReference type="GO" id="GO:0015074">
    <property type="term" value="P:DNA integration"/>
    <property type="evidence" value="ECO:0007669"/>
    <property type="project" value="InterPro"/>
</dbReference>
<dbReference type="PANTHER" id="PTHR47331">
    <property type="entry name" value="PHD-TYPE DOMAIN-CONTAINING PROTEIN"/>
    <property type="match status" value="1"/>
</dbReference>
<proteinExistence type="predicted"/>
<reference evidence="2 3" key="1">
    <citation type="submission" date="2023-11" db="EMBL/GenBank/DDBJ databases">
        <authorList>
            <person name="Hedman E."/>
            <person name="Englund M."/>
            <person name="Stromberg M."/>
            <person name="Nyberg Akerstrom W."/>
            <person name="Nylinder S."/>
            <person name="Jareborg N."/>
            <person name="Kallberg Y."/>
            <person name="Kronander E."/>
        </authorList>
    </citation>
    <scope>NUCLEOTIDE SEQUENCE [LARGE SCALE GENOMIC DNA]</scope>
</reference>
<accession>A0AAV1L613</accession>
<gene>
    <name evidence="2" type="ORF">PARMNEM_LOCUS11141</name>
</gene>
<comment type="caution">
    <text evidence="2">The sequence shown here is derived from an EMBL/GenBank/DDBJ whole genome shotgun (WGS) entry which is preliminary data.</text>
</comment>
<protein>
    <recommendedName>
        <fullName evidence="1">Integrase catalytic domain-containing protein</fullName>
    </recommendedName>
</protein>
<evidence type="ECO:0000313" key="2">
    <source>
        <dbReference type="EMBL" id="CAK1590831.1"/>
    </source>
</evidence>
<sequence length="272" mass="30919">MSTKAIHLELVGDLTSEAFIGAFRRFVARRGKCAHMWSDQGRNFIGADRELQAAWREADLDFEGNIAETLALDGTQWHFIPPYSPNFGGLWESGVRSVKYHLKRVLSINLTFEEMTTVLCQIEACLNSRPLNPIDTDDPDVVETLTPGHFLIGQAPIIVPSVDLKDTPISSLTRWQHLQKLLGDFWRRWQTEYLTRLQQRPKWQRQQREFEQGDIVLVKIEGLPPGKWCLGRIVGKHSGSDGYTRVYSVKSGSNIVKRCVTKLCALPIDTKS</sequence>
<dbReference type="Pfam" id="PF18701">
    <property type="entry name" value="DUF5641"/>
    <property type="match status" value="1"/>
</dbReference>
<dbReference type="InterPro" id="IPR001584">
    <property type="entry name" value="Integrase_cat-core"/>
</dbReference>
<organism evidence="2 3">
    <name type="scientific">Parnassius mnemosyne</name>
    <name type="common">clouded apollo</name>
    <dbReference type="NCBI Taxonomy" id="213953"/>
    <lineage>
        <taxon>Eukaryota</taxon>
        <taxon>Metazoa</taxon>
        <taxon>Ecdysozoa</taxon>
        <taxon>Arthropoda</taxon>
        <taxon>Hexapoda</taxon>
        <taxon>Insecta</taxon>
        <taxon>Pterygota</taxon>
        <taxon>Neoptera</taxon>
        <taxon>Endopterygota</taxon>
        <taxon>Lepidoptera</taxon>
        <taxon>Glossata</taxon>
        <taxon>Ditrysia</taxon>
        <taxon>Papilionoidea</taxon>
        <taxon>Papilionidae</taxon>
        <taxon>Parnassiinae</taxon>
        <taxon>Parnassini</taxon>
        <taxon>Parnassius</taxon>
        <taxon>Driopa</taxon>
    </lineage>
</organism>
<dbReference type="InterPro" id="IPR036397">
    <property type="entry name" value="RNaseH_sf"/>
</dbReference>
<dbReference type="Gene3D" id="3.30.420.10">
    <property type="entry name" value="Ribonuclease H-like superfamily/Ribonuclease H"/>
    <property type="match status" value="1"/>
</dbReference>
<keyword evidence="3" id="KW-1185">Reference proteome</keyword>
<feature type="domain" description="Integrase catalytic" evidence="1">
    <location>
        <begin position="1"/>
        <end position="155"/>
    </location>
</feature>
<dbReference type="EMBL" id="CAVLGL010000086">
    <property type="protein sequence ID" value="CAK1590831.1"/>
    <property type="molecule type" value="Genomic_DNA"/>
</dbReference>
<name>A0AAV1L613_9NEOP</name>